<evidence type="ECO:0000313" key="1">
    <source>
        <dbReference type="EMBL" id="KAI8031220.1"/>
    </source>
</evidence>
<accession>A0ACC0J0D9</accession>
<proteinExistence type="predicted"/>
<name>A0ACC0J0D9_9ERIC</name>
<keyword evidence="2" id="KW-1185">Reference proteome</keyword>
<evidence type="ECO:0000313" key="2">
    <source>
        <dbReference type="Proteomes" id="UP001060215"/>
    </source>
</evidence>
<gene>
    <name evidence="1" type="ORF">LOK49_LG01G01033</name>
</gene>
<dbReference type="Proteomes" id="UP001060215">
    <property type="component" value="Chromosome 1"/>
</dbReference>
<protein>
    <submittedName>
        <fullName evidence="1">Uncharacterized protein</fullName>
    </submittedName>
</protein>
<reference evidence="1 2" key="1">
    <citation type="journal article" date="2022" name="Plant J.">
        <title>Chromosome-level genome of Camellia lanceoleosa provides a valuable resource for understanding genome evolution and self-incompatibility.</title>
        <authorList>
            <person name="Gong W."/>
            <person name="Xiao S."/>
            <person name="Wang L."/>
            <person name="Liao Z."/>
            <person name="Chang Y."/>
            <person name="Mo W."/>
            <person name="Hu G."/>
            <person name="Li W."/>
            <person name="Zhao G."/>
            <person name="Zhu H."/>
            <person name="Hu X."/>
            <person name="Ji K."/>
            <person name="Xiang X."/>
            <person name="Song Q."/>
            <person name="Yuan D."/>
            <person name="Jin S."/>
            <person name="Zhang L."/>
        </authorList>
    </citation>
    <scope>NUCLEOTIDE SEQUENCE [LARGE SCALE GENOMIC DNA]</scope>
    <source>
        <strain evidence="1">SQ_2022a</strain>
    </source>
</reference>
<comment type="caution">
    <text evidence="1">The sequence shown here is derived from an EMBL/GenBank/DDBJ whole genome shotgun (WGS) entry which is preliminary data.</text>
</comment>
<organism evidence="1 2">
    <name type="scientific">Camellia lanceoleosa</name>
    <dbReference type="NCBI Taxonomy" id="1840588"/>
    <lineage>
        <taxon>Eukaryota</taxon>
        <taxon>Viridiplantae</taxon>
        <taxon>Streptophyta</taxon>
        <taxon>Embryophyta</taxon>
        <taxon>Tracheophyta</taxon>
        <taxon>Spermatophyta</taxon>
        <taxon>Magnoliopsida</taxon>
        <taxon>eudicotyledons</taxon>
        <taxon>Gunneridae</taxon>
        <taxon>Pentapetalae</taxon>
        <taxon>asterids</taxon>
        <taxon>Ericales</taxon>
        <taxon>Theaceae</taxon>
        <taxon>Camellia</taxon>
    </lineage>
</organism>
<dbReference type="EMBL" id="CM045758">
    <property type="protein sequence ID" value="KAI8031220.1"/>
    <property type="molecule type" value="Genomic_DNA"/>
</dbReference>
<sequence length="223" mass="25696">MVNHILHIYLPSSSVSDRIIWKTTTSGEYSVKSGYLSAVGIETSQNSVGAEVWIAFWKHRWKLDIPPKWSLFVWKLFHRILLVRALLLRRGIILQAMCPICKKAEESLEHFCFQFPISKYVCRGTKLGLDFDVGEELLVQEWFIRWFNIAPDEAAIIEAIQMEFLTDCLLMERGRNNLCKQVQHGLDWMMRVIQLLIPAVLFSSFPACGGNSSMFRSAKMVLP</sequence>